<feature type="non-terminal residue" evidence="3">
    <location>
        <position position="1"/>
    </location>
</feature>
<keyword evidence="2" id="KW-0812">Transmembrane</keyword>
<dbReference type="EMBL" id="AFQD01000450">
    <property type="protein sequence ID" value="EGQ78678.1"/>
    <property type="molecule type" value="Genomic_DNA"/>
</dbReference>
<protein>
    <recommendedName>
        <fullName evidence="5">Hemolysin</fullName>
    </recommendedName>
</protein>
<keyword evidence="2" id="KW-1133">Transmembrane helix</keyword>
<dbReference type="AlphaFoldDB" id="F9EQU0"/>
<name>F9EQU0_9FUSO</name>
<keyword evidence="4" id="KW-1185">Reference proteome</keyword>
<evidence type="ECO:0008006" key="5">
    <source>
        <dbReference type="Google" id="ProtNLM"/>
    </source>
</evidence>
<organism evidence="3 4">
    <name type="scientific">Fusobacterium animalis ATCC 51191</name>
    <dbReference type="NCBI Taxonomy" id="997347"/>
    <lineage>
        <taxon>Bacteria</taxon>
        <taxon>Fusobacteriati</taxon>
        <taxon>Fusobacteriota</taxon>
        <taxon>Fusobacteriia</taxon>
        <taxon>Fusobacteriales</taxon>
        <taxon>Fusobacteriaceae</taxon>
        <taxon>Fusobacterium</taxon>
    </lineage>
</organism>
<feature type="transmembrane region" description="Helical" evidence="2">
    <location>
        <begin position="266"/>
        <end position="286"/>
    </location>
</feature>
<evidence type="ECO:0000256" key="1">
    <source>
        <dbReference type="SAM" id="MobiDB-lite"/>
    </source>
</evidence>
<comment type="caution">
    <text evidence="3">The sequence shown here is derived from an EMBL/GenBank/DDBJ whole genome shotgun (WGS) entry which is preliminary data.</text>
</comment>
<dbReference type="Proteomes" id="UP000005392">
    <property type="component" value="Unassembled WGS sequence"/>
</dbReference>
<evidence type="ECO:0000313" key="3">
    <source>
        <dbReference type="EMBL" id="EGQ78678.1"/>
    </source>
</evidence>
<proteinExistence type="predicted"/>
<dbReference type="HOGENOM" id="CLU_968935_0_0_0"/>
<evidence type="ECO:0000256" key="2">
    <source>
        <dbReference type="SAM" id="Phobius"/>
    </source>
</evidence>
<reference evidence="3 4" key="1">
    <citation type="submission" date="2011-05" db="EMBL/GenBank/DDBJ databases">
        <authorList>
            <person name="Muzny D."/>
            <person name="Qin X."/>
            <person name="Deng J."/>
            <person name="Jiang H."/>
            <person name="Liu Y."/>
            <person name="Qu J."/>
            <person name="Song X.-Z."/>
            <person name="Zhang L."/>
            <person name="Thornton R."/>
            <person name="Coyle M."/>
            <person name="Francisco L."/>
            <person name="Jackson L."/>
            <person name="Javaid M."/>
            <person name="Korchina V."/>
            <person name="Kovar C."/>
            <person name="Mata R."/>
            <person name="Mathew T."/>
            <person name="Ngo R."/>
            <person name="Nguyen L."/>
            <person name="Nguyen N."/>
            <person name="Okwuonu G."/>
            <person name="Ongeri F."/>
            <person name="Pham C."/>
            <person name="Simmons D."/>
            <person name="Wilczek-Boney K."/>
            <person name="Hale W."/>
            <person name="Jakkamsetti A."/>
            <person name="Pham P."/>
            <person name="Ruth R."/>
            <person name="San Lucas F."/>
            <person name="Warren J."/>
            <person name="Zhang J."/>
            <person name="Zhao Z."/>
            <person name="Zhou C."/>
            <person name="Zhu D."/>
            <person name="Lee S."/>
            <person name="Bess C."/>
            <person name="Blankenburg K."/>
            <person name="Forbes L."/>
            <person name="Fu Q."/>
            <person name="Gubbala S."/>
            <person name="Hirani K."/>
            <person name="Jayaseelan J.C."/>
            <person name="Lara F."/>
            <person name="Munidasa M."/>
            <person name="Palculict T."/>
            <person name="Patil S."/>
            <person name="Pu L.-L."/>
            <person name="Saada N."/>
            <person name="Tang L."/>
            <person name="Weissenberger G."/>
            <person name="Zhu Y."/>
            <person name="Hemphill L."/>
            <person name="Shang Y."/>
            <person name="Youmans B."/>
            <person name="Ayvaz T."/>
            <person name="Ross M."/>
            <person name="Santibanez J."/>
            <person name="Aqrawi P."/>
            <person name="Gross S."/>
            <person name="Joshi V."/>
            <person name="Fowler G."/>
            <person name="Nazareth L."/>
            <person name="Reid J."/>
            <person name="Worley K."/>
            <person name="Petrosino J."/>
            <person name="Highlander S."/>
            <person name="Gibbs R."/>
        </authorList>
    </citation>
    <scope>NUCLEOTIDE SEQUENCE [LARGE SCALE GENOMIC DNA]</scope>
    <source>
        <strain evidence="3 4">ATCC 51191</strain>
    </source>
</reference>
<keyword evidence="2" id="KW-0472">Membrane</keyword>
<dbReference type="PATRIC" id="fig|997347.4.peg.2091"/>
<evidence type="ECO:0000313" key="4">
    <source>
        <dbReference type="Proteomes" id="UP000005392"/>
    </source>
</evidence>
<accession>F9EQU0</accession>
<sequence length="288" mass="32670">GSMTEITKDRDFKTDINIESQTINYIKNPDKFKEDLGKAKDEINDVAYAIEKSIKDPGEDNRNAFEQLRETRFIGTFNNIAKEKLETLNTADEIADVTKMTLADMGYDDVDVIFSDPAHAPQLIDKNGKTKSGTAYVDKETGRRTIIINANDPKNSDRAKLIGTLSEEASHIVNKIEGRQKKVPTEKGLESTGRASNTYQQDKYGKNTTKIAITSDGKDYSNVDFGENVGDKKIKDPRDFLKNEYGTEKEKKNWKIYFLKKKEKKCILIGIYMKVILVKPCIILFMKD</sequence>
<gene>
    <name evidence="3" type="ORF">HMPREF9094_2295</name>
</gene>
<feature type="region of interest" description="Disordered" evidence="1">
    <location>
        <begin position="181"/>
        <end position="201"/>
    </location>
</feature>